<dbReference type="InterPro" id="IPR037919">
    <property type="entry name" value="OGT"/>
</dbReference>
<dbReference type="GO" id="GO:0097363">
    <property type="term" value="F:protein O-acetylglucosaminyltransferase activity"/>
    <property type="evidence" value="ECO:0007669"/>
    <property type="project" value="TreeGrafter"/>
</dbReference>
<dbReference type="Gene3D" id="3.40.50.2000">
    <property type="entry name" value="Glycogen Phosphorylase B"/>
    <property type="match status" value="1"/>
</dbReference>
<feature type="region of interest" description="Disordered" evidence="2">
    <location>
        <begin position="228"/>
        <end position="254"/>
    </location>
</feature>
<dbReference type="AlphaFoldDB" id="A0A830HPB9"/>
<sequence length="1162" mass="116603">MSASASASSGGSNLKAAGGGSSGHAMGRTPRPDDCPAAKLKRYDEYLSAGEYLLKNGPANLPQARACFAKAAKARPSEAGGWRGLGAAYAAIGDHTQAVLTLRKALRADPRLTDARVTLGISLQALGEQEAAEAALVEAVRTAPEFGPAHAALGELHASAGRTDVAIAAFTNALQHAPELVSARARLARLLHDAGKPDEAAAVLEATPKKKVTPPNAADELLSPEEAAAKKAGTLHDASRKDGGGGEVSEEARHEVELGDALRAAGRFDDAAAAYARADAASPGLPEAIAGAASVALAKGDASAALAMYESALEKNPSSVRFALGVAHARLELGKPAAAAAAYAALLSRGEAGVDVASVSDDAAVAQATPIEAHRRPQVLALLGEARYELAMAHPRSTPLASWSNGTDGEKMETVRGSLHRAAKAYGEAARGAPGAMAAPRWAGRAAALALAGSFMDAANSLGAALSGGSGALPAVDAASLWLQLAELRHGAGDGGGAAAAYAAVSETLDAANATRHQAFRSRALGLAARARAGIATIGAGMRDASAADAAAIRHALEVAAGEHPHGASTTLLALARAHANSGSLPAAGAAFASARRAAAGNAASGHKAIDAIGIATTAGLITTRDALGLWGKRESTMRTLVEAIVNVSPAAVAAADAAAALPAWQLGSTPRVLRGVAQLSAHAMRRRLLASAKAHSAPYASGASSINVTSDLAVCIRGGATGMASASAALECAAKLSSGSLSQDDAACHVLVRGTASPLPLCVVETEPAGGASAPEALQATLERLCMDVVLLAPGAEAARQFADRLRQSPVSSLVVLSTQPPSGGHAEHVRHIGGGCEALVALDAVDMAFSVTAAHPTSSAETESNATDDMATAAHPSTGTAQISSNVAPRVRRREHDDEGELLSTRAPAVRLLAGASVATHARLAPPDALAALGASQRVVYLPHVSAGMPSDLSDAEKRVVHVARNAAKSSPLLVGLVAGSFASASGGAALSPVLLDVWCAALRRVPSANAWIVGAHPAAVPNLLAQMAARGVARNRILLAPPPPPESGGWLLAAAQASLVTFARPDSPITSHGVTLPPSAAAVLSGAGIPVLDVTSSTSLRAYEDALVDALLVHRRLNDAASASSSTPQPCPVSSLGALTMSHELAKAGGRWGVLKVRC</sequence>
<feature type="region of interest" description="Disordered" evidence="2">
    <location>
        <begin position="858"/>
        <end position="904"/>
    </location>
</feature>
<feature type="repeat" description="TPR" evidence="1">
    <location>
        <begin position="147"/>
        <end position="180"/>
    </location>
</feature>
<dbReference type="Proteomes" id="UP000660262">
    <property type="component" value="Unassembled WGS sequence"/>
</dbReference>
<dbReference type="Pfam" id="PF13432">
    <property type="entry name" value="TPR_16"/>
    <property type="match status" value="3"/>
</dbReference>
<evidence type="ECO:0008006" key="5">
    <source>
        <dbReference type="Google" id="ProtNLM"/>
    </source>
</evidence>
<dbReference type="SUPFAM" id="SSF48452">
    <property type="entry name" value="TPR-like"/>
    <property type="match status" value="2"/>
</dbReference>
<protein>
    <recommendedName>
        <fullName evidence="5">Protein O-GlcNAc transferase</fullName>
    </recommendedName>
</protein>
<name>A0A830HPB9_9CHLO</name>
<dbReference type="InterPro" id="IPR011990">
    <property type="entry name" value="TPR-like_helical_dom_sf"/>
</dbReference>
<proteinExistence type="predicted"/>
<dbReference type="PROSITE" id="PS50005">
    <property type="entry name" value="TPR"/>
    <property type="match status" value="3"/>
</dbReference>
<dbReference type="Gene3D" id="1.25.40.10">
    <property type="entry name" value="Tetratricopeptide repeat domain"/>
    <property type="match status" value="2"/>
</dbReference>
<organism evidence="3 4">
    <name type="scientific">Pycnococcus provasolii</name>
    <dbReference type="NCBI Taxonomy" id="41880"/>
    <lineage>
        <taxon>Eukaryota</taxon>
        <taxon>Viridiplantae</taxon>
        <taxon>Chlorophyta</taxon>
        <taxon>Pseudoscourfieldiophyceae</taxon>
        <taxon>Pseudoscourfieldiales</taxon>
        <taxon>Pycnococcaceae</taxon>
        <taxon>Pycnococcus</taxon>
    </lineage>
</organism>
<reference evidence="3" key="1">
    <citation type="submission" date="2020-10" db="EMBL/GenBank/DDBJ databases">
        <title>Unveiling of a novel bifunctional photoreceptor, Dualchrome1, isolated from a cosmopolitan green alga.</title>
        <authorList>
            <person name="Suzuki S."/>
            <person name="Kawachi M."/>
        </authorList>
    </citation>
    <scope>NUCLEOTIDE SEQUENCE</scope>
    <source>
        <strain evidence="3">NIES 2893</strain>
    </source>
</reference>
<accession>A0A830HPB9</accession>
<dbReference type="InterPro" id="IPR019734">
    <property type="entry name" value="TPR_rpt"/>
</dbReference>
<keyword evidence="4" id="KW-1185">Reference proteome</keyword>
<keyword evidence="1" id="KW-0802">TPR repeat</keyword>
<feature type="compositionally biased region" description="Polar residues" evidence="2">
    <location>
        <begin position="858"/>
        <end position="869"/>
    </location>
</feature>
<feature type="compositionally biased region" description="Low complexity" evidence="2">
    <location>
        <begin position="1"/>
        <end position="16"/>
    </location>
</feature>
<comment type="caution">
    <text evidence="3">The sequence shown here is derived from an EMBL/GenBank/DDBJ whole genome shotgun (WGS) entry which is preliminary data.</text>
</comment>
<evidence type="ECO:0000256" key="2">
    <source>
        <dbReference type="SAM" id="MobiDB-lite"/>
    </source>
</evidence>
<evidence type="ECO:0000256" key="1">
    <source>
        <dbReference type="PROSITE-ProRule" id="PRU00339"/>
    </source>
</evidence>
<feature type="region of interest" description="Disordered" evidence="2">
    <location>
        <begin position="1"/>
        <end position="37"/>
    </location>
</feature>
<feature type="compositionally biased region" description="Basic and acidic residues" evidence="2">
    <location>
        <begin position="237"/>
        <end position="254"/>
    </location>
</feature>
<dbReference type="PANTHER" id="PTHR44366">
    <property type="entry name" value="UDP-N-ACETYLGLUCOSAMINE--PEPTIDE N-ACETYLGLUCOSAMINYLTRANSFERASE 110 KDA SUBUNIT"/>
    <property type="match status" value="1"/>
</dbReference>
<feature type="repeat" description="TPR" evidence="1">
    <location>
        <begin position="79"/>
        <end position="112"/>
    </location>
</feature>
<evidence type="ECO:0000313" key="4">
    <source>
        <dbReference type="Proteomes" id="UP000660262"/>
    </source>
</evidence>
<dbReference type="Pfam" id="PF14559">
    <property type="entry name" value="TPR_19"/>
    <property type="match status" value="1"/>
</dbReference>
<feature type="compositionally biased region" description="Polar residues" evidence="2">
    <location>
        <begin position="877"/>
        <end position="889"/>
    </location>
</feature>
<dbReference type="GO" id="GO:0006493">
    <property type="term" value="P:protein O-linked glycosylation"/>
    <property type="evidence" value="ECO:0007669"/>
    <property type="project" value="InterPro"/>
</dbReference>
<dbReference type="PANTHER" id="PTHR44366:SF1">
    <property type="entry name" value="UDP-N-ACETYLGLUCOSAMINE--PEPTIDE N-ACETYLGLUCOSAMINYLTRANSFERASE 110 KDA SUBUNIT"/>
    <property type="match status" value="1"/>
</dbReference>
<dbReference type="SMART" id="SM00028">
    <property type="entry name" value="TPR"/>
    <property type="match status" value="5"/>
</dbReference>
<dbReference type="EMBL" id="BNJQ01000014">
    <property type="protein sequence ID" value="GHP06909.1"/>
    <property type="molecule type" value="Genomic_DNA"/>
</dbReference>
<feature type="repeat" description="TPR" evidence="1">
    <location>
        <begin position="286"/>
        <end position="319"/>
    </location>
</feature>
<evidence type="ECO:0000313" key="3">
    <source>
        <dbReference type="EMBL" id="GHP06909.1"/>
    </source>
</evidence>
<gene>
    <name evidence="3" type="ORF">PPROV_000565300</name>
</gene>